<proteinExistence type="inferred from homology"/>
<dbReference type="GO" id="GO:0019521">
    <property type="term" value="P:D-gluconate metabolic process"/>
    <property type="evidence" value="ECO:0007669"/>
    <property type="project" value="UniProtKB-KW"/>
</dbReference>
<keyword evidence="5" id="KW-0311">Gluconate utilization</keyword>
<dbReference type="UniPathway" id="UPA00115">
    <property type="reaction ID" value="UER00410"/>
</dbReference>
<dbReference type="Pfam" id="PF00393">
    <property type="entry name" value="6PGD"/>
    <property type="match status" value="1"/>
</dbReference>
<evidence type="ECO:0000256" key="1">
    <source>
        <dbReference type="ARBA" id="ARBA00004874"/>
    </source>
</evidence>
<dbReference type="InterPro" id="IPR006114">
    <property type="entry name" value="6PGDH_C"/>
</dbReference>
<organism evidence="8 9">
    <name type="scientific">Elsinoe batatas</name>
    <dbReference type="NCBI Taxonomy" id="2601811"/>
    <lineage>
        <taxon>Eukaryota</taxon>
        <taxon>Fungi</taxon>
        <taxon>Dikarya</taxon>
        <taxon>Ascomycota</taxon>
        <taxon>Pezizomycotina</taxon>
        <taxon>Dothideomycetes</taxon>
        <taxon>Dothideomycetidae</taxon>
        <taxon>Myriangiales</taxon>
        <taxon>Elsinoaceae</taxon>
        <taxon>Elsinoe</taxon>
    </lineage>
</organism>
<reference evidence="8" key="1">
    <citation type="submission" date="2021-07" db="EMBL/GenBank/DDBJ databases">
        <title>Elsinoe batatas strain:CRI-CJ2 Genome sequencing and assembly.</title>
        <authorList>
            <person name="Huang L."/>
        </authorList>
    </citation>
    <scope>NUCLEOTIDE SEQUENCE</scope>
    <source>
        <strain evidence="8">CRI-CJ2</strain>
    </source>
</reference>
<evidence type="ECO:0000256" key="5">
    <source>
        <dbReference type="ARBA" id="ARBA00023064"/>
    </source>
</evidence>
<dbReference type="Gene3D" id="1.20.5.320">
    <property type="entry name" value="6-Phosphogluconate Dehydrogenase, domain 3"/>
    <property type="match status" value="1"/>
</dbReference>
<evidence type="ECO:0000256" key="4">
    <source>
        <dbReference type="ARBA" id="ARBA00023002"/>
    </source>
</evidence>
<protein>
    <recommendedName>
        <fullName evidence="3">phosphogluconate dehydrogenase (NADP(+)-dependent, decarboxylating)</fullName>
        <ecNumber evidence="3">1.1.1.44</ecNumber>
    </recommendedName>
</protein>
<dbReference type="EMBL" id="JAESVG020000010">
    <property type="protein sequence ID" value="KAG8622981.1"/>
    <property type="molecule type" value="Genomic_DNA"/>
</dbReference>
<sequence length="283" mass="32385">MSAISEAWGIMVHGLGLSYDEVAEEFKRWDSEGELKGIYLVNIGIRICTAKDPKTGERVLRTVADKVVQDVTGEEGTGIWSNTESVEEHIPAPTLSTAHFLRLASSDRAQRRKIHNAFSKSWDPRKISVSDKKQFLQDLRQAVYAAKTNKDRGWHIDFAAVWQIWRGGCIIQADHIAELIRPVLLDYKKQDLTNMLYQKPIADELVRCKPALQRVVGQAVTHDHVVPAISASLEYLKYETGLELPTQFYEAELDYFGKHMYDRKDKDNELPEQGKYHFEWKPA</sequence>
<evidence type="ECO:0000259" key="7">
    <source>
        <dbReference type="SMART" id="SM01350"/>
    </source>
</evidence>
<dbReference type="AlphaFoldDB" id="A0A8K0PB38"/>
<keyword evidence="9" id="KW-1185">Reference proteome</keyword>
<dbReference type="PANTHER" id="PTHR11811">
    <property type="entry name" value="6-PHOSPHOGLUCONATE DEHYDROGENASE"/>
    <property type="match status" value="1"/>
</dbReference>
<evidence type="ECO:0000256" key="2">
    <source>
        <dbReference type="ARBA" id="ARBA00008419"/>
    </source>
</evidence>
<comment type="similarity">
    <text evidence="2">Belongs to the 6-phosphogluconate dehydrogenase family.</text>
</comment>
<dbReference type="Gene3D" id="1.10.1040.10">
    <property type="entry name" value="N-(1-d-carboxylethyl)-l-norvaline Dehydrogenase, domain 2"/>
    <property type="match status" value="1"/>
</dbReference>
<accession>A0A8K0PB38</accession>
<evidence type="ECO:0000256" key="3">
    <source>
        <dbReference type="ARBA" id="ARBA00013011"/>
    </source>
</evidence>
<dbReference type="EC" id="1.1.1.44" evidence="3"/>
<keyword evidence="6" id="KW-0570">Pentose shunt</keyword>
<dbReference type="OrthoDB" id="434986at2759"/>
<dbReference type="SUPFAM" id="SSF48179">
    <property type="entry name" value="6-phosphogluconate dehydrogenase C-terminal domain-like"/>
    <property type="match status" value="1"/>
</dbReference>
<evidence type="ECO:0000256" key="6">
    <source>
        <dbReference type="ARBA" id="ARBA00023126"/>
    </source>
</evidence>
<dbReference type="InterPro" id="IPR008927">
    <property type="entry name" value="6-PGluconate_DH-like_C_sf"/>
</dbReference>
<gene>
    <name evidence="8" type="ORF">KVT40_007957</name>
</gene>
<comment type="caution">
    <text evidence="8">The sequence shown here is derived from an EMBL/GenBank/DDBJ whole genome shotgun (WGS) entry which is preliminary data.</text>
</comment>
<comment type="pathway">
    <text evidence="1">Carbohydrate degradation; pentose phosphate pathway; D-ribulose 5-phosphate from D-glucose 6-phosphate (oxidative stage): step 3/3.</text>
</comment>
<dbReference type="Proteomes" id="UP000809789">
    <property type="component" value="Unassembled WGS sequence"/>
</dbReference>
<dbReference type="GO" id="GO:0004616">
    <property type="term" value="F:phosphogluconate dehydrogenase (decarboxylating) activity"/>
    <property type="evidence" value="ECO:0007669"/>
    <property type="project" value="UniProtKB-EC"/>
</dbReference>
<dbReference type="InterPro" id="IPR013328">
    <property type="entry name" value="6PGD_dom2"/>
</dbReference>
<dbReference type="GO" id="GO:0006098">
    <property type="term" value="P:pentose-phosphate shunt"/>
    <property type="evidence" value="ECO:0007669"/>
    <property type="project" value="UniProtKB-UniPathway"/>
</dbReference>
<keyword evidence="4" id="KW-0560">Oxidoreductase</keyword>
<evidence type="ECO:0000313" key="9">
    <source>
        <dbReference type="Proteomes" id="UP000809789"/>
    </source>
</evidence>
<dbReference type="SMART" id="SM01350">
    <property type="entry name" value="6PGD"/>
    <property type="match status" value="1"/>
</dbReference>
<dbReference type="InterPro" id="IPR006183">
    <property type="entry name" value="Pgluconate_DH"/>
</dbReference>
<name>A0A8K0PB38_9PEZI</name>
<evidence type="ECO:0000313" key="8">
    <source>
        <dbReference type="EMBL" id="KAG8622981.1"/>
    </source>
</evidence>
<feature type="domain" description="6-phosphogluconate dehydrogenase C-terminal" evidence="7">
    <location>
        <begin position="1"/>
        <end position="281"/>
    </location>
</feature>